<keyword evidence="3" id="KW-1185">Reference proteome</keyword>
<proteinExistence type="predicted"/>
<feature type="region of interest" description="Disordered" evidence="1">
    <location>
        <begin position="1"/>
        <end position="34"/>
    </location>
</feature>
<dbReference type="Proteomes" id="UP001295794">
    <property type="component" value="Unassembled WGS sequence"/>
</dbReference>
<gene>
    <name evidence="2" type="ORF">MYCIT1_LOCUS24063</name>
</gene>
<dbReference type="EMBL" id="CAVNYO010000405">
    <property type="protein sequence ID" value="CAK5275953.1"/>
    <property type="molecule type" value="Genomic_DNA"/>
</dbReference>
<reference evidence="2" key="1">
    <citation type="submission" date="2023-11" db="EMBL/GenBank/DDBJ databases">
        <authorList>
            <person name="De Vega J J."/>
            <person name="De Vega J J."/>
        </authorList>
    </citation>
    <scope>NUCLEOTIDE SEQUENCE</scope>
</reference>
<evidence type="ECO:0000313" key="2">
    <source>
        <dbReference type="EMBL" id="CAK5275953.1"/>
    </source>
</evidence>
<evidence type="ECO:0000256" key="1">
    <source>
        <dbReference type="SAM" id="MobiDB-lite"/>
    </source>
</evidence>
<feature type="compositionally biased region" description="Basic and acidic residues" evidence="1">
    <location>
        <begin position="23"/>
        <end position="34"/>
    </location>
</feature>
<name>A0AAD2HHG9_9AGAR</name>
<protein>
    <submittedName>
        <fullName evidence="2">Uncharacterized protein</fullName>
    </submittedName>
</protein>
<sequence length="76" mass="8670">MVDAQTGHFQTLQMGTKPAPRIRSQDHGTRSIPKELPEDLYNKSWLKSLSAKELKEVKVSKQAFVLFVAATERMRL</sequence>
<accession>A0AAD2HHG9</accession>
<dbReference type="AlphaFoldDB" id="A0AAD2HHG9"/>
<comment type="caution">
    <text evidence="2">The sequence shown here is derived from an EMBL/GenBank/DDBJ whole genome shotgun (WGS) entry which is preliminary data.</text>
</comment>
<evidence type="ECO:0000313" key="3">
    <source>
        <dbReference type="Proteomes" id="UP001295794"/>
    </source>
</evidence>
<organism evidence="2 3">
    <name type="scientific">Mycena citricolor</name>
    <dbReference type="NCBI Taxonomy" id="2018698"/>
    <lineage>
        <taxon>Eukaryota</taxon>
        <taxon>Fungi</taxon>
        <taxon>Dikarya</taxon>
        <taxon>Basidiomycota</taxon>
        <taxon>Agaricomycotina</taxon>
        <taxon>Agaricomycetes</taxon>
        <taxon>Agaricomycetidae</taxon>
        <taxon>Agaricales</taxon>
        <taxon>Marasmiineae</taxon>
        <taxon>Mycenaceae</taxon>
        <taxon>Mycena</taxon>
    </lineage>
</organism>